<proteinExistence type="predicted"/>
<organism evidence="1 2">
    <name type="scientific">Candidatus Schekmanbacteria bacterium GWA2_38_11</name>
    <dbReference type="NCBI Taxonomy" id="1817876"/>
    <lineage>
        <taxon>Bacteria</taxon>
        <taxon>Candidatus Schekmaniibacteriota</taxon>
    </lineage>
</organism>
<name>A0A1F7RIE8_9BACT</name>
<accession>A0A1F7RIE8</accession>
<comment type="caution">
    <text evidence="1">The sequence shown here is derived from an EMBL/GenBank/DDBJ whole genome shotgun (WGS) entry which is preliminary data.</text>
</comment>
<dbReference type="Proteomes" id="UP000178526">
    <property type="component" value="Unassembled WGS sequence"/>
</dbReference>
<evidence type="ECO:0000313" key="1">
    <source>
        <dbReference type="EMBL" id="OGL40707.1"/>
    </source>
</evidence>
<protein>
    <recommendedName>
        <fullName evidence="3">EthD domain-containing protein</fullName>
    </recommendedName>
</protein>
<evidence type="ECO:0000313" key="2">
    <source>
        <dbReference type="Proteomes" id="UP000178526"/>
    </source>
</evidence>
<dbReference type="Gene3D" id="3.30.70.100">
    <property type="match status" value="1"/>
</dbReference>
<gene>
    <name evidence="1" type="ORF">A2042_06910</name>
</gene>
<reference evidence="1 2" key="1">
    <citation type="journal article" date="2016" name="Nat. Commun.">
        <title>Thousands of microbial genomes shed light on interconnected biogeochemical processes in an aquifer system.</title>
        <authorList>
            <person name="Anantharaman K."/>
            <person name="Brown C.T."/>
            <person name="Hug L.A."/>
            <person name="Sharon I."/>
            <person name="Castelle C.J."/>
            <person name="Probst A.J."/>
            <person name="Thomas B.C."/>
            <person name="Singh A."/>
            <person name="Wilkins M.J."/>
            <person name="Karaoz U."/>
            <person name="Brodie E.L."/>
            <person name="Williams K.H."/>
            <person name="Hubbard S.S."/>
            <person name="Banfield J.F."/>
        </authorList>
    </citation>
    <scope>NUCLEOTIDE SEQUENCE [LARGE SCALE GENOMIC DNA]</scope>
</reference>
<dbReference type="AlphaFoldDB" id="A0A1F7RIE8"/>
<dbReference type="EMBL" id="MGDB01000092">
    <property type="protein sequence ID" value="OGL40707.1"/>
    <property type="molecule type" value="Genomic_DNA"/>
</dbReference>
<sequence length="104" mass="12319">MLNIIVCYRLKPEVTNEEYEKYFKQEKYPLVMSFPSVNTFKLNRVMETLEGKGTADYVGVLEIESLASYQRDRETIEFQEFLSKWITFVEPSSINVSYVEEVRI</sequence>
<dbReference type="InterPro" id="IPR021667">
    <property type="entry name" value="HapK"/>
</dbReference>
<evidence type="ECO:0008006" key="3">
    <source>
        <dbReference type="Google" id="ProtNLM"/>
    </source>
</evidence>
<dbReference type="Pfam" id="PF11639">
    <property type="entry name" value="HapK"/>
    <property type="match status" value="1"/>
</dbReference>
<dbReference type="SUPFAM" id="SSF54909">
    <property type="entry name" value="Dimeric alpha+beta barrel"/>
    <property type="match status" value="1"/>
</dbReference>
<dbReference type="InterPro" id="IPR011008">
    <property type="entry name" value="Dimeric_a/b-barrel"/>
</dbReference>